<evidence type="ECO:0000313" key="3">
    <source>
        <dbReference type="Proteomes" id="UP001157134"/>
    </source>
</evidence>
<comment type="caution">
    <text evidence="2">The sequence shown here is derived from an EMBL/GenBank/DDBJ whole genome shotgun (WGS) entry which is preliminary data.</text>
</comment>
<proteinExistence type="predicted"/>
<feature type="domain" description="DUF6884" evidence="1">
    <location>
        <begin position="8"/>
        <end position="145"/>
    </location>
</feature>
<sequence>MFEPRTLFILACSGKKTKGAAAAGHLYQGDLFKKSLAYARKQGAKEADIIILSAKHGVLRLGDVIAPYDMTLNNFSMRKRKAWNRTTAQQLRAYLYESEDTGDKVVCLAGAKYVAPVDLVANELTIGIEKPLQGLGIGKQLAWLTNELTGESK</sequence>
<protein>
    <recommendedName>
        <fullName evidence="1">DUF6884 domain-containing protein</fullName>
    </recommendedName>
</protein>
<name>A0ABQ6HEA3_9GAMM</name>
<dbReference type="RefSeq" id="WP_284296830.1">
    <property type="nucleotide sequence ID" value="NZ_BSSV01000002.1"/>
</dbReference>
<evidence type="ECO:0000313" key="2">
    <source>
        <dbReference type="EMBL" id="GLX85075.1"/>
    </source>
</evidence>
<reference evidence="2 3" key="1">
    <citation type="submission" date="2023-03" db="EMBL/GenBank/DDBJ databases">
        <title>Thalassotalea loyana LMG 22536T draft genome sequence.</title>
        <authorList>
            <person name="Sawabe T."/>
        </authorList>
    </citation>
    <scope>NUCLEOTIDE SEQUENCE [LARGE SCALE GENOMIC DNA]</scope>
    <source>
        <strain evidence="2 3">LMG 22536</strain>
    </source>
</reference>
<accession>A0ABQ6HEA3</accession>
<dbReference type="Pfam" id="PF21818">
    <property type="entry name" value="DUF6884"/>
    <property type="match status" value="1"/>
</dbReference>
<gene>
    <name evidence="2" type="ORF">tloyanaT_13270</name>
</gene>
<dbReference type="Proteomes" id="UP001157134">
    <property type="component" value="Unassembled WGS sequence"/>
</dbReference>
<keyword evidence="3" id="KW-1185">Reference proteome</keyword>
<dbReference type="EMBL" id="BSSV01000002">
    <property type="protein sequence ID" value="GLX85075.1"/>
    <property type="molecule type" value="Genomic_DNA"/>
</dbReference>
<dbReference type="InterPro" id="IPR049251">
    <property type="entry name" value="DUF6884"/>
</dbReference>
<evidence type="ECO:0000259" key="1">
    <source>
        <dbReference type="Pfam" id="PF21818"/>
    </source>
</evidence>
<organism evidence="2 3">
    <name type="scientific">Thalassotalea loyana</name>
    <dbReference type="NCBI Taxonomy" id="280483"/>
    <lineage>
        <taxon>Bacteria</taxon>
        <taxon>Pseudomonadati</taxon>
        <taxon>Pseudomonadota</taxon>
        <taxon>Gammaproteobacteria</taxon>
        <taxon>Alteromonadales</taxon>
        <taxon>Colwelliaceae</taxon>
        <taxon>Thalassotalea</taxon>
    </lineage>
</organism>